<dbReference type="AlphaFoldDB" id="A0A0S2HYW9"/>
<dbReference type="PATRIC" id="fig|1307839.3.peg.1734"/>
<dbReference type="InterPro" id="IPR051910">
    <property type="entry name" value="ComF/GntX_DNA_util-trans"/>
</dbReference>
<protein>
    <submittedName>
        <fullName evidence="3">DNA utilization protein GntX</fullName>
    </submittedName>
</protein>
<dbReference type="InterPro" id="IPR029057">
    <property type="entry name" value="PRTase-like"/>
</dbReference>
<sequence length="238" mass="27422">MVSRHLKYHINDLTADLLNLIWPATCQACGERLFKTEEAICTNCLTQLPRTNYHLWAENDFHKLFWGRIPVMYATAMYLFEKESPYRKLIHKLKYKRMPEIGIVLGREMGYEIKDSVFNEIDLIIPVPLHPKKKKMRGYNQSDMIARGLSEGMDKPWRADILKRDTHTTTQTRKGRYERWENVNSIFSINPKTSVRGMHILVIDDVVTTGATLESCVAELLVNGASHVSLATLAFAHS</sequence>
<dbReference type="PANTHER" id="PTHR47505">
    <property type="entry name" value="DNA UTILIZATION PROTEIN YHGH"/>
    <property type="match status" value="1"/>
</dbReference>
<evidence type="ECO:0000313" key="4">
    <source>
        <dbReference type="Proteomes" id="UP000064893"/>
    </source>
</evidence>
<dbReference type="CDD" id="cd06223">
    <property type="entry name" value="PRTases_typeI"/>
    <property type="match status" value="1"/>
</dbReference>
<dbReference type="OrthoDB" id="9779910at2"/>
<accession>A0A0S2HYW9</accession>
<dbReference type="EMBL" id="CP013118">
    <property type="protein sequence ID" value="ALO15279.1"/>
    <property type="molecule type" value="Genomic_DNA"/>
</dbReference>
<gene>
    <name evidence="3" type="ORF">L21SP5_01636</name>
</gene>
<comment type="similarity">
    <text evidence="1">Belongs to the ComF/GntX family.</text>
</comment>
<feature type="domain" description="Phosphoribosyltransferase" evidence="2">
    <location>
        <begin position="154"/>
        <end position="236"/>
    </location>
</feature>
<dbReference type="Gene3D" id="3.40.50.2020">
    <property type="match status" value="1"/>
</dbReference>
<dbReference type="STRING" id="1307839.L21SP5_01636"/>
<name>A0A0S2HYW9_9BACT</name>
<evidence type="ECO:0000256" key="1">
    <source>
        <dbReference type="ARBA" id="ARBA00008007"/>
    </source>
</evidence>
<dbReference type="Pfam" id="PF00156">
    <property type="entry name" value="Pribosyltran"/>
    <property type="match status" value="1"/>
</dbReference>
<dbReference type="Proteomes" id="UP000064893">
    <property type="component" value="Chromosome"/>
</dbReference>
<dbReference type="KEGG" id="blq:L21SP5_01636"/>
<organism evidence="3 4">
    <name type="scientific">Salinivirga cyanobacteriivorans</name>
    <dbReference type="NCBI Taxonomy" id="1307839"/>
    <lineage>
        <taxon>Bacteria</taxon>
        <taxon>Pseudomonadati</taxon>
        <taxon>Bacteroidota</taxon>
        <taxon>Bacteroidia</taxon>
        <taxon>Bacteroidales</taxon>
        <taxon>Salinivirgaceae</taxon>
        <taxon>Salinivirga</taxon>
    </lineage>
</organism>
<proteinExistence type="inferred from homology"/>
<dbReference type="PANTHER" id="PTHR47505:SF1">
    <property type="entry name" value="DNA UTILIZATION PROTEIN YHGH"/>
    <property type="match status" value="1"/>
</dbReference>
<dbReference type="InterPro" id="IPR000836">
    <property type="entry name" value="PRTase_dom"/>
</dbReference>
<evidence type="ECO:0000313" key="3">
    <source>
        <dbReference type="EMBL" id="ALO15279.1"/>
    </source>
</evidence>
<dbReference type="RefSeq" id="WP_057952750.1">
    <property type="nucleotide sequence ID" value="NZ_CP013118.1"/>
</dbReference>
<reference evidence="3 4" key="1">
    <citation type="submission" date="2015-11" db="EMBL/GenBank/DDBJ databases">
        <title>Description and complete genome sequence of a novel strain predominating in hypersaline microbial mats and representing a new family of the Bacteriodetes phylum.</title>
        <authorList>
            <person name="Spring S."/>
            <person name="Bunk B."/>
            <person name="Sproer C."/>
            <person name="Klenk H.-P."/>
        </authorList>
    </citation>
    <scope>NUCLEOTIDE SEQUENCE [LARGE SCALE GENOMIC DNA]</scope>
    <source>
        <strain evidence="3 4">L21-Spi-D4</strain>
    </source>
</reference>
<evidence type="ECO:0000259" key="2">
    <source>
        <dbReference type="Pfam" id="PF00156"/>
    </source>
</evidence>
<dbReference type="SUPFAM" id="SSF53271">
    <property type="entry name" value="PRTase-like"/>
    <property type="match status" value="1"/>
</dbReference>
<keyword evidence="4" id="KW-1185">Reference proteome</keyword>